<name>A0A8H5GKV3_9AGAR</name>
<dbReference type="OrthoDB" id="783096at2759"/>
<dbReference type="Pfam" id="PF23153">
    <property type="entry name" value="Aip3p_Bud6_N"/>
    <property type="match status" value="1"/>
</dbReference>
<evidence type="ECO:0000259" key="1">
    <source>
        <dbReference type="Pfam" id="PF23153"/>
    </source>
</evidence>
<organism evidence="2 3">
    <name type="scientific">Collybiopsis confluens</name>
    <dbReference type="NCBI Taxonomy" id="2823264"/>
    <lineage>
        <taxon>Eukaryota</taxon>
        <taxon>Fungi</taxon>
        <taxon>Dikarya</taxon>
        <taxon>Basidiomycota</taxon>
        <taxon>Agaricomycotina</taxon>
        <taxon>Agaricomycetes</taxon>
        <taxon>Agaricomycetidae</taxon>
        <taxon>Agaricales</taxon>
        <taxon>Marasmiineae</taxon>
        <taxon>Omphalotaceae</taxon>
        <taxon>Collybiopsis</taxon>
    </lineage>
</organism>
<evidence type="ECO:0000313" key="2">
    <source>
        <dbReference type="EMBL" id="KAF5366626.1"/>
    </source>
</evidence>
<keyword evidence="3" id="KW-1185">Reference proteome</keyword>
<sequence length="171" mass="19199">MNLSPSLSPTAHIKAACPFLDLSSSHSPDTLYFPMHPPAYYQRAPGDVPSAVRNLLLSMKQLQEILKHWSIGQATENQVSDVYVQIGTDFNATVHAFAYHKIDLSDIHSIPKDLRNVLEQCLAEDPSPQILAVFMPQVRQVLYRLLRGLQARQDAWRAVGGQMPIIPFDPR</sequence>
<dbReference type="EMBL" id="JAACJN010000151">
    <property type="protein sequence ID" value="KAF5366626.1"/>
    <property type="molecule type" value="Genomic_DNA"/>
</dbReference>
<dbReference type="AlphaFoldDB" id="A0A8H5GKV3"/>
<reference evidence="2 3" key="1">
    <citation type="journal article" date="2020" name="ISME J.">
        <title>Uncovering the hidden diversity of litter-decomposition mechanisms in mushroom-forming fungi.</title>
        <authorList>
            <person name="Floudas D."/>
            <person name="Bentzer J."/>
            <person name="Ahren D."/>
            <person name="Johansson T."/>
            <person name="Persson P."/>
            <person name="Tunlid A."/>
        </authorList>
    </citation>
    <scope>NUCLEOTIDE SEQUENCE [LARGE SCALE GENOMIC DNA]</scope>
    <source>
        <strain evidence="2 3">CBS 406.79</strain>
    </source>
</reference>
<comment type="caution">
    <text evidence="2">The sequence shown here is derived from an EMBL/GenBank/DDBJ whole genome shotgun (WGS) entry which is preliminary data.</text>
</comment>
<evidence type="ECO:0000313" key="3">
    <source>
        <dbReference type="Proteomes" id="UP000518752"/>
    </source>
</evidence>
<accession>A0A8H5GKV3</accession>
<gene>
    <name evidence="2" type="ORF">D9757_011878</name>
</gene>
<dbReference type="InterPro" id="IPR056279">
    <property type="entry name" value="Aip3p_Bud6_N"/>
</dbReference>
<feature type="domain" description="Aip3p/Bud6 N-terminal" evidence="1">
    <location>
        <begin position="50"/>
        <end position="157"/>
    </location>
</feature>
<protein>
    <recommendedName>
        <fullName evidence="1">Aip3p/Bud6 N-terminal domain-containing protein</fullName>
    </recommendedName>
</protein>
<dbReference type="Proteomes" id="UP000518752">
    <property type="component" value="Unassembled WGS sequence"/>
</dbReference>
<proteinExistence type="predicted"/>